<evidence type="ECO:0000313" key="3">
    <source>
        <dbReference type="EMBL" id="ULP38164.1"/>
    </source>
</evidence>
<name>A0A9X2YGH9_9MYCO</name>
<dbReference type="Gene3D" id="3.30.750.24">
    <property type="entry name" value="STAS domain"/>
    <property type="match status" value="1"/>
</dbReference>
<dbReference type="SUPFAM" id="SSF52091">
    <property type="entry name" value="SpoIIaa-like"/>
    <property type="match status" value="1"/>
</dbReference>
<dbReference type="Pfam" id="PF01740">
    <property type="entry name" value="STAS"/>
    <property type="match status" value="1"/>
</dbReference>
<keyword evidence="4" id="KW-1185">Reference proteome</keyword>
<reference evidence="2" key="1">
    <citation type="submission" date="2020-07" db="EMBL/GenBank/DDBJ databases">
        <authorList>
            <person name="Pettersson B.M.F."/>
            <person name="Behra P.R.K."/>
            <person name="Ramesh M."/>
            <person name="Das S."/>
            <person name="Dasgupta S."/>
            <person name="Kirsebom L.A."/>
        </authorList>
    </citation>
    <scope>NUCLEOTIDE SEQUENCE</scope>
    <source>
        <strain evidence="2">DSM 45406</strain>
    </source>
</reference>
<evidence type="ECO:0000313" key="2">
    <source>
        <dbReference type="EMBL" id="MCV7073522.1"/>
    </source>
</evidence>
<dbReference type="Proteomes" id="UP001140272">
    <property type="component" value="Unassembled WGS sequence"/>
</dbReference>
<accession>A0A9X2YGH9</accession>
<protein>
    <submittedName>
        <fullName evidence="2">STAS domain-containing protein</fullName>
    </submittedName>
</protein>
<reference evidence="2" key="2">
    <citation type="journal article" date="2022" name="BMC Genomics">
        <title>Comparative genome analysis of mycobacteria focusing on tRNA and non-coding RNA.</title>
        <authorList>
            <person name="Behra P.R.K."/>
            <person name="Pettersson B.M.F."/>
            <person name="Ramesh M."/>
            <person name="Das S."/>
            <person name="Dasgupta S."/>
            <person name="Kirsebom L.A."/>
        </authorList>
    </citation>
    <scope>NUCLEOTIDE SEQUENCE</scope>
    <source>
        <strain evidence="2">DSM 45406</strain>
    </source>
</reference>
<reference evidence="3" key="3">
    <citation type="submission" date="2022-08" db="EMBL/GenBank/DDBJ databases">
        <title>Whole genome sequencing of non-tuberculosis mycobacteria type-strains.</title>
        <authorList>
            <person name="Igarashi Y."/>
            <person name="Osugi A."/>
            <person name="Mitarai S."/>
        </authorList>
    </citation>
    <scope>NUCLEOTIDE SEQUENCE</scope>
    <source>
        <strain evidence="3">JCM 16372</strain>
    </source>
</reference>
<dbReference type="InterPro" id="IPR036513">
    <property type="entry name" value="STAS_dom_sf"/>
</dbReference>
<dbReference type="EMBL" id="JACKRN010000872">
    <property type="protein sequence ID" value="MCV7073522.1"/>
    <property type="molecule type" value="Genomic_DNA"/>
</dbReference>
<dbReference type="PROSITE" id="PS50801">
    <property type="entry name" value="STAS"/>
    <property type="match status" value="1"/>
</dbReference>
<feature type="domain" description="STAS" evidence="1">
    <location>
        <begin position="31"/>
        <end position="130"/>
    </location>
</feature>
<dbReference type="Proteomes" id="UP001055159">
    <property type="component" value="Chromosome"/>
</dbReference>
<organism evidence="2 5">
    <name type="scientific">Mycolicibacterium rufum</name>
    <dbReference type="NCBI Taxonomy" id="318424"/>
    <lineage>
        <taxon>Bacteria</taxon>
        <taxon>Bacillati</taxon>
        <taxon>Actinomycetota</taxon>
        <taxon>Actinomycetes</taxon>
        <taxon>Mycobacteriales</taxon>
        <taxon>Mycobacteriaceae</taxon>
        <taxon>Mycolicibacterium</taxon>
    </lineage>
</organism>
<proteinExistence type="predicted"/>
<dbReference type="InterPro" id="IPR002645">
    <property type="entry name" value="STAS_dom"/>
</dbReference>
<sequence length="145" mass="15961">MPQAPGDSPPDLTPDYRICHSAHFETRWPQPATAVVSARGELDAANGNQFVKYAMRHPKHTQWLVIDLTGLTFFATAGFSALHTLNVQCAGENIRWALVPSLAVDRLLRLCDPDSTLPICVDIANALTTVHSDPPRLLKLIPQTR</sequence>
<gene>
    <name evidence="2" type="ORF">H7H73_27585</name>
    <name evidence="3" type="ORF">MJO55_06975</name>
</gene>
<evidence type="ECO:0000313" key="4">
    <source>
        <dbReference type="Proteomes" id="UP001055159"/>
    </source>
</evidence>
<dbReference type="AlphaFoldDB" id="A0A9X2YGH9"/>
<dbReference type="EMBL" id="CP092427">
    <property type="protein sequence ID" value="ULP38164.1"/>
    <property type="molecule type" value="Genomic_DNA"/>
</dbReference>
<dbReference type="RefSeq" id="WP_043406422.1">
    <property type="nucleotide sequence ID" value="NZ_CP092427.2"/>
</dbReference>
<evidence type="ECO:0000313" key="5">
    <source>
        <dbReference type="Proteomes" id="UP001140272"/>
    </source>
</evidence>
<evidence type="ECO:0000259" key="1">
    <source>
        <dbReference type="PROSITE" id="PS50801"/>
    </source>
</evidence>
<dbReference type="CDD" id="cd07043">
    <property type="entry name" value="STAS_anti-anti-sigma_factors"/>
    <property type="match status" value="1"/>
</dbReference>